<sequence>MEDGAGNRPGTSGSQKKEDVATKKPRKRNEEQGSANPNKKAQGERRRRRQPRRKKSSNVKEEKASMEVVETANSVPVETQHVGTRAEEDNSHTVEKSGEQQHRVGAKMVQAQTQTGRLKATDRSTQTPVACQSDQETQTDFSEPKQDDTNHDKAQQRKQDDTNHDKAQPAAESQRKQDEQESNKTMKENPDNDGASSGSVTEQKPKKESKSEEEDPSAGTSGQPEDAQAEKDAKLKSYAQVLSAGGGSDKQSNMRGSKATDETTKPSQSTRDHSPVRPPPGPPMFTLYIYAVLDRKFRFDQVHDTLLLCFDEVYLPFELKHFVGLKERGYLIEASLSVEESTLQRGGWWTYWYGVKQRHKEISSIASRSAQIPFDPNIKELHLYEGFISRLEAGSAMQIILETGRQIFGMNRSKGVEVSDAWQASAIDLLHRIFQRWSPADKQSTQSLCGNLQDFMNSLGSAHTRVTFPDNSRPPGIQMSELISETFVHILRGELKEKFPSIWGSGSPLLLGLSVFTVTRHCKINLGVKGWAELCHRVSSEAAMDTKNLDEVLCSFPHAPYVVLGLMNHCAQQSVSELVLLVPLLFRLRHSGADATKVGPTVEEKNWSGLENVNFSRFRENIQFHSDKRTRTLDLIQARLSMAKENPLLLIGWLSLVAFEDLPEFSERTEIPAEHLIQSLMYRLRKYGEPMDYSRAQENVKHIQKTLTHILQKVDKEQDRLVGSGNIKPAFLSSISVMKSTCGIVRLVSWYQTAVLSYQLVLRLAEILNAEPKNESSPEEEKTLKDHLHGLQEQISVWRENLLEKPLVTSKQLTYPKEIEMWDALLKVECSLEEVSSTWSVSLKKDLKKRISKTSEEDKVLVCCLDVTSAAIRKSHEVVQSCFDELCQAAVKTICQRGQEGDLMRSLRSKVKDLPEAVTSAVVVESAARFRDDPVVQLLDPQSAINQLLSYGDWKSIRVDDTAAQVVHSCLAALHSLVESLLQGHVPLGHLQSCLCYKEQFKRLHQQYKRNNKSEAVPVDADVVLAQREKDFKSFVLRREKMDTLIKMIGKVTESVTVPEMSTLEMQHCADLKTVGLNELVQVETIVADWKLGRMGPAQVLWYKASMNVLKMSTEMHKLHHSSLILSSWVERAALLASTRHPCPAPVPVSLNQICENIWNPLLAEFLQLGVSIENASITFKQLDQVLVEIGDQGDGKLIEKELSLMSEVLRESGIRSEENWVDLRLSHIQDYRQLHEAAAAAGAMLKIAEKMKLSGNFTEIDTLSQLEEDTFKQRALGSLTVDLFHASQQLSRVTKQHTACLEEFLASQTLVTWVKENLKDMSDVKVYVDLASISAGENDTEIDQVACFHDAVMGYGPLLYSLSPRAGFKDFMKCALSVWETQNRDEKLPDKLRESTRLLSWLKTLKETHGSVEQSSLSLASSINADGVYHIGWSDVNTEKRCLQNMVHVTVRKDRREKSYKLEDLLELQNKLMLMSSKGEHGREQVNRFTEVFEGVQRLGTILLQMQTSGNMLFREWRAEVECCPQQQPCIKVTFLSLMGKEMVYCGEVTEQLQKLAQSMESCQNEWRSFISNMRSSFNLLNYYTSEQIVYLCHWIHKVCQRQASVPPQLWHLLFPIKPQCTLTDVRVAFTNAASMASQHDGLEMELDNEDQYYTPASPGHSEEDTEEARDLMEFSDDEDEDDAVRRFDENSLEKLWRKFKDDMSQYLSEYLDISSLALFLSCLSEMNPQQITRNLPPVLHEGKPNLVICPSAEVFTTILSFYIQSPEQPLPSTDEVLVCREETTEEQVEIFLRRALGQGSRQNWHKIYSLVNPGLLGYDVSVALGELFEGLQRSASPQYRLVIVSPVVHQHRYVPSFFSNDKVQAGVSLTAETARKYLRHHFTQNTLLQNPVALVSPDHLSVWMVSSVRPAVGKSLYVDRLFEKFQQKSPRAEHVRIRLIEPCVDIDSLIKSLSEKLAPLRDQDPVLLHIDTAGVRSGLEELLFHLLVLGCLSDSHGMLWRRNVAHLITVEVLRTNTAPQNRPKQMKLGLLDILPTIHCRPPKEVMQLLVSRGVATKKTVDPLMDEQEFCSEGIQRPYQYLKKYRKNENLDRFNYQEGSREGSPTDCVHHFLLYCGMQDPSWAELKNFSWFLNVQLKDCENSVFCDPDFLADQLPGFKGFIVKFMILMARDFASPSLNTSDESPMLHVDNSLEDDLLARLTIRKHWENESHPYIFFNADRSSMSFLGFNVRMVLGRNTLSAVDPQSNKVLIEDVMSVQLLEGLERQGICLTEKFDQLPRPEKIRRISCVVGAKKGMVVGRFDPDPTYELTADNVMKMLAIHMRFRCEIPVVIMGETGCGKTRLVRFLCALQREERPVENMVLVKVHGGTTAEMIYRKVREAEILAEKNHEIHKLDTILFFDEANTTEAIFAIKEVLCDKSVKGKPLKPSSGLKIIAACNPYRKHSPEMVERLERAGLGYRVKADQTEDRLGKVPLRQLVYRVHPLPPSMASLVWDFGQLSDSTELSYIKQIVQKNVCDHRLPVLCKDIISNVLGASQKYMRSCKNECSFVSLRDVERSMKVLVWFYQHSEVLFNNCSQLSEAHKTLKCLILSVGVCYYPSLVDKEKYLSVICKCFPEPLCSSAALQEEISSCQDIFLKNIQTRETIAKNVALKENVFLMVVCIELRIPLFLVGKPGSSKSLAKTVVADAMQGQNSHCGLFKKLKQVHMVSFQCSPHSSPEGIIGTFRNCARFQKDKNMDEYVSVVVLDEIGLAEDSPQMPLKTLHPLLEDGCIDNDKPDPHMKVGFVGISNWALDPAKMNRGIFVSRWDPSEDELVETAKGICSSSNQILLKIKHLFPSLAKAFLSVCQETSKNQFFGLRDYYSLVKMLFAAVKSTQQEPDGGQLVEAILRNFSGQPEGFDPVIFFQEVLQNLMEIPRPNTLQMVKKNLDYESNQESRYLLLLTTNNAALHILQQQVFAKGDYPPPEIVFGSGFPKDQEYAQICRNVNRVKTCMETGRTVILLNMQNLYESLYDALNQYYVYLSKQQYVDLGLGSHRVKCRVHTNFRLVVVEDQKKVYEHFPMPLINRLEKHRVDRSTDLEPWQHRVLHKLKEWVKEFSGEASEDFKLSDIFVGYHGDACASALLQALESRAQKAAQSAVGQHQQKENDDLLEEDEPNETTESNTDELKEVTDKEDDQLGELMDVEIAEKEGATESMEMNNDESTEVCDDRNKVISEGEEMMITENEVGSAGENVEEEVFDIAKCLLLNCSTPDAVVRLKYSDLAHQDKEKLQRMYFQQQHHHSLRDFLEDCLNKHQRSSKFLEITTFSSLLTRSDVKVVAHALGLHTDKILLLSLHQFDTEVSFCNKIRGFLQDASHSLHILLIQMDLEESHCSDELIASAKYCTMNYLMSLEDQTCWVIFVVKVSRIQSQSQYIGFQGGVWHSVHIDDLRDSEDMSLNLFGFCGTLISSLLNPASPEHHEDEETMRKRKESQVDRAHLHSLSLVRSCLQKAVGLLRDSSDVTSRSMQRIHILLALLGTDRGHIGARFQEVLLSRLADALAQREETMGCPKEWVSREAKKRQALQEGGTLRHTLWRCLQSTVTPTLAGMLEVMDRYANLDLLSDGRLGKGLVKLWLDILADSQILDLTPLQKPSESDQEVLVHHYFMLDGEEQPCAAAFSWLVRRHLESLWEESEFIPVTKEGGTERILQFVSTFNDSRLGSHLQKLSDEERLEYGHHYLQDFLLLSLKIKSKDERRVLTRAMLGCVSELQASMGAVSDLSPAWITAAAKHFALRLDTLCHIFLLQPELATDVFQQGSKREAQEMVEDILALGVCVEQTKLLTVTSRQECESFVSRVEFLQPCLDRVFGQKYRTLCGPICLQHLDSIRSLWHGMLVVASFIQHVMFKQNEPKLKELSLKHCNLHLNLMQESPDLRNVDTLQQLIRILNSFHDECISRDLRFGFSCPICFVELTEPSVLPCQHIFCLPCLQRSVQSCRRCPVCRDDLPPNFKPTVSHAIKEALQQQAAVRVCCNSFFLDVVSRFCLSEGQRPGEGVVELLFSLLVSAQGDVYRTRQLTPFLDCVDNSPVVRSVLPKLLLQYSFDQVKAHIQEYLTNLAEHLLPREDRTELYLLFVNCFQDSLLCSEARAVEQSEEQQRQAEITFLSRVARKQTADRQQDPAEFLLNIARLRICLSTAARLLEKAAAHGGGGGVEAQYLQQVRAVCEYCGNDWHRVYLLRALNRLSGVDCILSLMNNPARRWVFPENVLRLQRMIPTNVDHFLCCGPPYRAVRDAVAVVLLENRSDTFMTEIKKLRASRLSLVALALFRQFTCRYKSPDLSLRPSPQETARLQEVLKNVKPKEFKDFCSTLVSNHIGGPRSDLHISMNLPPQRQTLLELLVHLDSVLLSGNPLLVPLHQIAFQPQNATDSFLPTMPDDHTSEARQWLSKDRRVQMYYCANGHPCFVGECGRPIVISTCPDCGIPIGGQKYNPVDGFTQHTGPSVRDQTRTGHVLGAARQRSEAPERQMTYAQSCVLRLLTHLAMLQGAIRNQRGVCDMIHPGTRDVFNFLWNHLDQDLRVLGKTLDQNMDNTAVTVHLILTTCTEPAAGSRGAAGQDLSSREARQAWEKLVCDSAINPVLQDLQRKLAEAQDRIAADDGLSGGPLMTLLFKDPGKMLSLPSDCPTQCSSFWTLPETMTVERFTQMVGESQQRSSLTLLIMFLDKIHCVRQLHHLPELAALQSDLLKVFPLAPDSTAQSIAHMLQQIPAGYQKKILLERVDRFIKVWNRLRAEVANNSADLGVDVNLCEKEVTTESSGEFLTPSRRGPGSCLRTLVDLLLKTHNSLVTEARTVSGQEDSEYIVPLERISETQLTLCHPERELLPLVLAHCHYTLKKGGETGSNYDLPGIQGQLIRRFLAGKPRIQADTSRFLNRHLQDFSVVLTEVRGKIRQEPLKGSVCNAVRMMLRSYTDVCDAVFVVEIGLRFLGKTGGDPQGQLLSYLTDSLQMKTQISSSVAKSLEESRLEHSISTWQLLTCWKSEFMLSRKQDPFQRLPSQFQQKLSDEERKGLKGFLAVTDVDAFSLELHEILLLKTSNAVPDEAYKPQWDIRYTVELHLEEKDLPPLLGLQSLSEDITLGKGADVWRAAVEFKRR</sequence>
<reference evidence="1" key="1">
    <citation type="submission" date="2018-11" db="EMBL/GenBank/DDBJ databases">
        <title>The sequence and de novo assembly of Larimichthys crocea genome using PacBio and Hi-C technologies.</title>
        <authorList>
            <person name="Xu P."/>
            <person name="Chen B."/>
            <person name="Zhou Z."/>
            <person name="Ke Q."/>
            <person name="Wu Y."/>
            <person name="Bai H."/>
            <person name="Pu F."/>
        </authorList>
    </citation>
    <scope>NUCLEOTIDE SEQUENCE</scope>
    <source>
        <tissue evidence="1">Muscle</tissue>
    </source>
</reference>
<organism evidence="1 2">
    <name type="scientific">Larimichthys crocea</name>
    <name type="common">Large yellow croaker</name>
    <name type="synonym">Pseudosciaena crocea</name>
    <dbReference type="NCBI Taxonomy" id="215358"/>
    <lineage>
        <taxon>Eukaryota</taxon>
        <taxon>Metazoa</taxon>
        <taxon>Chordata</taxon>
        <taxon>Craniata</taxon>
        <taxon>Vertebrata</taxon>
        <taxon>Euteleostomi</taxon>
        <taxon>Actinopterygii</taxon>
        <taxon>Neopterygii</taxon>
        <taxon>Teleostei</taxon>
        <taxon>Neoteleostei</taxon>
        <taxon>Acanthomorphata</taxon>
        <taxon>Eupercaria</taxon>
        <taxon>Sciaenidae</taxon>
        <taxon>Larimichthys</taxon>
    </lineage>
</organism>
<accession>A0ACD3RRM0</accession>
<proteinExistence type="predicted"/>
<dbReference type="EMBL" id="CM011675">
    <property type="protein sequence ID" value="TMS22002.1"/>
    <property type="molecule type" value="Genomic_DNA"/>
</dbReference>
<evidence type="ECO:0000313" key="1">
    <source>
        <dbReference type="EMBL" id="TMS22002.1"/>
    </source>
</evidence>
<protein>
    <submittedName>
        <fullName evidence="1">Uncharacterized protein</fullName>
    </submittedName>
</protein>
<dbReference type="Proteomes" id="UP000793456">
    <property type="component" value="Chromosome II"/>
</dbReference>
<name>A0ACD3RRM0_LARCR</name>
<comment type="caution">
    <text evidence="1">The sequence shown here is derived from an EMBL/GenBank/DDBJ whole genome shotgun (WGS) entry which is preliminary data.</text>
</comment>
<evidence type="ECO:0000313" key="2">
    <source>
        <dbReference type="Proteomes" id="UP000793456"/>
    </source>
</evidence>
<keyword evidence="2" id="KW-1185">Reference proteome</keyword>
<gene>
    <name evidence="1" type="ORF">E3U43_012267</name>
</gene>